<organism evidence="2 3">
    <name type="scientific">Vitis vinifera</name>
    <name type="common">Grape</name>
    <dbReference type="NCBI Taxonomy" id="29760"/>
    <lineage>
        <taxon>Eukaryota</taxon>
        <taxon>Viridiplantae</taxon>
        <taxon>Streptophyta</taxon>
        <taxon>Embryophyta</taxon>
        <taxon>Tracheophyta</taxon>
        <taxon>Spermatophyta</taxon>
        <taxon>Magnoliopsida</taxon>
        <taxon>eudicotyledons</taxon>
        <taxon>Gunneridae</taxon>
        <taxon>Pentapetalae</taxon>
        <taxon>rosids</taxon>
        <taxon>Vitales</taxon>
        <taxon>Vitaceae</taxon>
        <taxon>Viteae</taxon>
        <taxon>Vitis</taxon>
    </lineage>
</organism>
<dbReference type="Proteomes" id="UP000288805">
    <property type="component" value="Unassembled WGS sequence"/>
</dbReference>
<dbReference type="AlphaFoldDB" id="A0A438FIS9"/>
<protein>
    <submittedName>
        <fullName evidence="2">Uncharacterized protein</fullName>
    </submittedName>
</protein>
<name>A0A438FIS9_VITVI</name>
<keyword evidence="1" id="KW-1133">Transmembrane helix</keyword>
<sequence length="311" mass="34240">MLLSRSKLRMECPSSTIQVSFDWGLGSMAFGSLLPEVLQLQFGALELALEAPELFLGVPEMVPAMELELLLVRELAREPVTALEFEPVKDLVISQGIAQSNQLVQSSQPWASSSMADRLILSNIVLPAALVAPASLEEVVVSTAKALEKNGSQGSDYVSQQNANFAATCHFRSNFAVSFAAAKLMSLSAKWHSCAKSTFAIAKCPAEWDFWCEITLFHFATRFAAAKWMHCTAKWHSCAKTTFAIAKYTRRGFYSAAEWFGSKMPISQKFPSPCEISQSSVFPLFLLCFGSNFGPIFFLFNSLKFLPPGIM</sequence>
<keyword evidence="1" id="KW-0472">Membrane</keyword>
<feature type="transmembrane region" description="Helical" evidence="1">
    <location>
        <begin position="281"/>
        <end position="303"/>
    </location>
</feature>
<evidence type="ECO:0000256" key="1">
    <source>
        <dbReference type="SAM" id="Phobius"/>
    </source>
</evidence>
<reference evidence="2 3" key="1">
    <citation type="journal article" date="2018" name="PLoS Genet.">
        <title>Population sequencing reveals clonal diversity and ancestral inbreeding in the grapevine cultivar Chardonnay.</title>
        <authorList>
            <person name="Roach M.J."/>
            <person name="Johnson D.L."/>
            <person name="Bohlmann J."/>
            <person name="van Vuuren H.J."/>
            <person name="Jones S.J."/>
            <person name="Pretorius I.S."/>
            <person name="Schmidt S.A."/>
            <person name="Borneman A.R."/>
        </authorList>
    </citation>
    <scope>NUCLEOTIDE SEQUENCE [LARGE SCALE GENOMIC DNA]</scope>
    <source>
        <strain evidence="3">cv. Chardonnay</strain>
        <tissue evidence="2">Leaf</tissue>
    </source>
</reference>
<gene>
    <name evidence="2" type="ORF">CK203_100541</name>
</gene>
<keyword evidence="1" id="KW-0812">Transmembrane</keyword>
<evidence type="ECO:0000313" key="3">
    <source>
        <dbReference type="Proteomes" id="UP000288805"/>
    </source>
</evidence>
<evidence type="ECO:0000313" key="2">
    <source>
        <dbReference type="EMBL" id="RVW59886.1"/>
    </source>
</evidence>
<accession>A0A438FIS9</accession>
<dbReference type="EMBL" id="QGNW01000874">
    <property type="protein sequence ID" value="RVW59886.1"/>
    <property type="molecule type" value="Genomic_DNA"/>
</dbReference>
<proteinExistence type="predicted"/>
<comment type="caution">
    <text evidence="2">The sequence shown here is derived from an EMBL/GenBank/DDBJ whole genome shotgun (WGS) entry which is preliminary data.</text>
</comment>